<sequence>MLSIQWAHVTFHRMSSWFSSLWARTQTRAATLAMLLIIKIVPTWLLMVHLSPASVSDSDDPLCSQWSQALPSPSTISSGLQRAAPLDFSVMLCSPFISTFLVALVGRLFFMPPRGAVSGSRNASKD</sequence>
<protein>
    <submittedName>
        <fullName evidence="2">Uncharacterized protein</fullName>
    </submittedName>
</protein>
<evidence type="ECO:0000313" key="2">
    <source>
        <dbReference type="EMBL" id="KAF6387365.1"/>
    </source>
</evidence>
<keyword evidence="1" id="KW-0472">Membrane</keyword>
<name>A0A7J8AM87_MYOMY</name>
<proteinExistence type="predicted"/>
<dbReference type="EMBL" id="JABWUV010000001">
    <property type="protein sequence ID" value="KAF6387365.1"/>
    <property type="molecule type" value="Genomic_DNA"/>
</dbReference>
<accession>A0A7J8AM87</accession>
<organism evidence="2 3">
    <name type="scientific">Myotis myotis</name>
    <name type="common">Greater mouse-eared bat</name>
    <name type="synonym">Vespertilio myotis</name>
    <dbReference type="NCBI Taxonomy" id="51298"/>
    <lineage>
        <taxon>Eukaryota</taxon>
        <taxon>Metazoa</taxon>
        <taxon>Chordata</taxon>
        <taxon>Craniata</taxon>
        <taxon>Vertebrata</taxon>
        <taxon>Euteleostomi</taxon>
        <taxon>Mammalia</taxon>
        <taxon>Eutheria</taxon>
        <taxon>Laurasiatheria</taxon>
        <taxon>Chiroptera</taxon>
        <taxon>Yangochiroptera</taxon>
        <taxon>Vespertilionidae</taxon>
        <taxon>Myotis</taxon>
    </lineage>
</organism>
<evidence type="ECO:0000313" key="3">
    <source>
        <dbReference type="Proteomes" id="UP000527355"/>
    </source>
</evidence>
<comment type="caution">
    <text evidence="2">The sequence shown here is derived from an EMBL/GenBank/DDBJ whole genome shotgun (WGS) entry which is preliminary data.</text>
</comment>
<keyword evidence="3" id="KW-1185">Reference proteome</keyword>
<dbReference type="Proteomes" id="UP000527355">
    <property type="component" value="Unassembled WGS sequence"/>
</dbReference>
<evidence type="ECO:0000256" key="1">
    <source>
        <dbReference type="SAM" id="Phobius"/>
    </source>
</evidence>
<dbReference type="AlphaFoldDB" id="A0A7J8AM87"/>
<keyword evidence="1" id="KW-0812">Transmembrane</keyword>
<feature type="transmembrane region" description="Helical" evidence="1">
    <location>
        <begin position="88"/>
        <end position="110"/>
    </location>
</feature>
<reference evidence="2 3" key="1">
    <citation type="journal article" date="2020" name="Nature">
        <title>Six reference-quality genomes reveal evolution of bat adaptations.</title>
        <authorList>
            <person name="Jebb D."/>
            <person name="Huang Z."/>
            <person name="Pippel M."/>
            <person name="Hughes G.M."/>
            <person name="Lavrichenko K."/>
            <person name="Devanna P."/>
            <person name="Winkler S."/>
            <person name="Jermiin L.S."/>
            <person name="Skirmuntt E.C."/>
            <person name="Katzourakis A."/>
            <person name="Burkitt-Gray L."/>
            <person name="Ray D.A."/>
            <person name="Sullivan K.A.M."/>
            <person name="Roscito J.G."/>
            <person name="Kirilenko B.M."/>
            <person name="Davalos L.M."/>
            <person name="Corthals A.P."/>
            <person name="Power M.L."/>
            <person name="Jones G."/>
            <person name="Ransome R.D."/>
            <person name="Dechmann D.K.N."/>
            <person name="Locatelli A.G."/>
            <person name="Puechmaille S.J."/>
            <person name="Fedrigo O."/>
            <person name="Jarvis E.D."/>
            <person name="Hiller M."/>
            <person name="Vernes S.C."/>
            <person name="Myers E.W."/>
            <person name="Teeling E.C."/>
        </authorList>
    </citation>
    <scope>NUCLEOTIDE SEQUENCE [LARGE SCALE GENOMIC DNA]</scope>
    <source>
        <strain evidence="2">MMyoMyo1</strain>
        <tissue evidence="2">Flight muscle</tissue>
    </source>
</reference>
<gene>
    <name evidence="2" type="ORF">mMyoMyo1_007874</name>
</gene>
<feature type="transmembrane region" description="Helical" evidence="1">
    <location>
        <begin position="29"/>
        <end position="50"/>
    </location>
</feature>
<keyword evidence="1" id="KW-1133">Transmembrane helix</keyword>